<protein>
    <submittedName>
        <fullName evidence="3">TIGR02680 family protein</fullName>
    </submittedName>
</protein>
<evidence type="ECO:0000256" key="1">
    <source>
        <dbReference type="SAM" id="Coils"/>
    </source>
</evidence>
<name>A0A6P1DSK8_9GAMM</name>
<feature type="region of interest" description="Disordered" evidence="2">
    <location>
        <begin position="1355"/>
        <end position="1386"/>
    </location>
</feature>
<feature type="compositionally biased region" description="Polar residues" evidence="2">
    <location>
        <begin position="1376"/>
        <end position="1386"/>
    </location>
</feature>
<proteinExistence type="predicted"/>
<dbReference type="NCBIfam" id="TIGR02680">
    <property type="entry name" value="TIGR02680 family protein"/>
    <property type="match status" value="1"/>
</dbReference>
<evidence type="ECO:0000313" key="3">
    <source>
        <dbReference type="EMBL" id="NEX20173.1"/>
    </source>
</evidence>
<keyword evidence="1" id="KW-0175">Coiled coil</keyword>
<evidence type="ECO:0000313" key="4">
    <source>
        <dbReference type="Proteomes" id="UP000471640"/>
    </source>
</evidence>
<comment type="caution">
    <text evidence="3">The sequence shown here is derived from an EMBL/GenBank/DDBJ whole genome shotgun (WGS) entry which is preliminary data.</text>
</comment>
<evidence type="ECO:0000256" key="2">
    <source>
        <dbReference type="SAM" id="MobiDB-lite"/>
    </source>
</evidence>
<dbReference type="EMBL" id="JAAIJR010000023">
    <property type="protein sequence ID" value="NEX20173.1"/>
    <property type="molecule type" value="Genomic_DNA"/>
</dbReference>
<reference evidence="3 4" key="2">
    <citation type="submission" date="2020-02" db="EMBL/GenBank/DDBJ databases">
        <title>Genome sequences of Thiorhodococcus mannitoliphagus and Thiorhodococcus minor, purple sulfur photosynthetic bacteria in the gammaproteobacterial family, Chromatiaceae.</title>
        <authorList>
            <person name="Aviles F.A."/>
            <person name="Meyer T.E."/>
            <person name="Kyndt J.A."/>
        </authorList>
    </citation>
    <scope>NUCLEOTIDE SEQUENCE [LARGE SCALE GENOMIC DNA]</scope>
    <source>
        <strain evidence="3 4">DSM 18266</strain>
    </source>
</reference>
<dbReference type="SUPFAM" id="SSF52540">
    <property type="entry name" value="P-loop containing nucleoside triphosphate hydrolases"/>
    <property type="match status" value="1"/>
</dbReference>
<accession>A0A6P1DSK8</accession>
<dbReference type="PANTHER" id="PTHR23159">
    <property type="entry name" value="CENTROSOMAL PROTEIN 2"/>
    <property type="match status" value="1"/>
</dbReference>
<feature type="coiled-coil region" evidence="1">
    <location>
        <begin position="455"/>
        <end position="499"/>
    </location>
</feature>
<dbReference type="Proteomes" id="UP000471640">
    <property type="component" value="Unassembled WGS sequence"/>
</dbReference>
<feature type="region of interest" description="Disordered" evidence="2">
    <location>
        <begin position="418"/>
        <end position="439"/>
    </location>
</feature>
<dbReference type="InterPro" id="IPR013496">
    <property type="entry name" value="CHP02680"/>
</dbReference>
<dbReference type="InterPro" id="IPR027417">
    <property type="entry name" value="P-loop_NTPase"/>
</dbReference>
<dbReference type="RefSeq" id="WP_164653260.1">
    <property type="nucleotide sequence ID" value="NZ_JAAIJR010000023.1"/>
</dbReference>
<organism evidence="3 4">
    <name type="scientific">Thiorhodococcus mannitoliphagus</name>
    <dbReference type="NCBI Taxonomy" id="329406"/>
    <lineage>
        <taxon>Bacteria</taxon>
        <taxon>Pseudomonadati</taxon>
        <taxon>Pseudomonadota</taxon>
        <taxon>Gammaproteobacteria</taxon>
        <taxon>Chromatiales</taxon>
        <taxon>Chromatiaceae</taxon>
        <taxon>Thiorhodococcus</taxon>
    </lineage>
</organism>
<gene>
    <name evidence="3" type="ORF">G3480_07570</name>
</gene>
<sequence length="1386" mass="155316">MNEIQDAPLPLRPRWQPLRLGLVDLFHYDDEEIWLRDGNLLLRGNNGTGKSKVLAMTLPFLLDGQLIPSRVEPDGDPGKRMEWNLLLGGQYQERLGYVWMEFGRDNEGTPEFCTLGCGMRAVAGRGAPERWFFITPQRVRRDLMLVDGNGRALSRDRLLDALGDRGELHTSSAQYRARVDALLFRLGPHRYEALLNLLIQLRQPQLSKRPDEKALSSALTEALPPLDQAVLNDVADAFRNLEEERKTLDGLNEARASVGDFLQHYRGYCAVAARRRAQAVRQAQSAWERVGTELRETAQALTEAEAAQAHEERRQGFLDLKLRQSRTQLQTLRDSPEMRDANRLKEAETRAAERRGHCQTLQVKLERLVGDTNRQEARLAAEQQACAQESEARGRELSAWIEPARIAGIANAHEGALAPLELPDGGPGPRSGSDPAIGKAAETVRSQVERRTGAIAQVRGLIQTLEKARQEERRDREQRERAIEQMERLDQDRVQAAEAVDQQGTALVSALRHALEANRELRLEDPEAVLAELEDWCQTLSGDNPAQHALRQSYNGARDRLRSMKEAAARARAEAQAAVTALAAEQGRIEQGELAEPPIPYSRDPEARKDLEGAPFWQLVDFADSLAADERAGLEAALESSGLLDAWVMPDGTLHDGKTWDRMLGPIAPADRNLRQALKIAIDPKDAAAARIEPETLAGILAGIGWGEQAHPAWVNGEGRWCLGPASGAWGKAEPAYIGHAAREAARRRRLREIAEALEALQAQILALSVDIERLENQLATLDREWHALPDDQALRAAHQRHDDLRQRLAESRDAVEHLTAILEQSKAATERCRDARDKAALDLDLPADTQGLDRVAEALTQYNTLAAGFWPSLRHHWDRLQRTSELAEQAAELAERRAEQADELDRAKTGQREAEEIWHTLRETLGEGVEKLQRRIRETEAHIQGLEDDHKDNRIKHAAAISEATRYSERHASLAASLQEKDQERRSAIEILTCFTRVGLLRIAAPELEAPERDTPWPVDPAVRLARQMEQALEAVDHDDNAWRRQQQGLYDRFQPLQQTLSRYNHSAHIEQDGELLLVRVIFQSRPCGPDELAENLDAEVAERKALLDAKERELLEAHLMSDVATHLQQLIGDGERMVERINQELEHRPTSTGMKLRLAWVPLDEESGAAPAGLAEARKRLLRQTVAAWSNEDRSAVGEFLQRRIDEVRQSDDGGTLIQHLAHALDYRRWHRFTVERWQGGRWRPAYGPASGGERALVVTLPLFAAASSHYGSATPEAPRLVMLDEAFAGIDDDSRAKCLGLMAQFDLDFMLTSEREWGCYAEVPGLAIAQLVRHEGIDAVYLSRWTWDGSQRRIDEPPPMSPPVAEEPALANQDANDSQPPLF</sequence>
<keyword evidence="4" id="KW-1185">Reference proteome</keyword>
<dbReference type="Pfam" id="PF13558">
    <property type="entry name" value="SbcC_Walker_B"/>
    <property type="match status" value="1"/>
</dbReference>
<feature type="coiled-coil region" evidence="1">
    <location>
        <begin position="751"/>
        <end position="815"/>
    </location>
</feature>
<dbReference type="PANTHER" id="PTHR23159:SF31">
    <property type="entry name" value="CENTROSOME-ASSOCIATED PROTEIN CEP250 ISOFORM X1"/>
    <property type="match status" value="1"/>
</dbReference>
<reference evidence="4" key="1">
    <citation type="journal article" date="2020" name="Microbiol. Resour. Announc.">
        <title>Draft Genome Sequences of Thiorhodococcus mannitoliphagus and Thiorhodococcus minor, Purple Sulfur Photosynthetic Bacteria in the Gammaproteobacterial Family Chromatiaceae.</title>
        <authorList>
            <person name="Aviles F.A."/>
            <person name="Meyer T.E."/>
            <person name="Kyndt J.A."/>
        </authorList>
    </citation>
    <scope>NUCLEOTIDE SEQUENCE [LARGE SCALE GENOMIC DNA]</scope>
    <source>
        <strain evidence="4">DSM 18266</strain>
    </source>
</reference>